<proteinExistence type="predicted"/>
<dbReference type="Gene3D" id="3.10.110.10">
    <property type="entry name" value="Ubiquitin Conjugating Enzyme"/>
    <property type="match status" value="1"/>
</dbReference>
<reference evidence="3" key="2">
    <citation type="submission" date="2023-11" db="UniProtKB">
        <authorList>
            <consortium name="WormBaseParasite"/>
        </authorList>
    </citation>
    <scope>IDENTIFICATION</scope>
</reference>
<dbReference type="SMART" id="SM00212">
    <property type="entry name" value="UBCc"/>
    <property type="match status" value="1"/>
</dbReference>
<dbReference type="PROSITE" id="PS50127">
    <property type="entry name" value="UBC_2"/>
    <property type="match status" value="1"/>
</dbReference>
<dbReference type="InterPro" id="IPR016135">
    <property type="entry name" value="UBQ-conjugating_enzyme/RWD"/>
</dbReference>
<dbReference type="SUPFAM" id="SSF54495">
    <property type="entry name" value="UBC-like"/>
    <property type="match status" value="1"/>
</dbReference>
<dbReference type="AlphaFoldDB" id="A0AA85JY55"/>
<name>A0AA85JY55_TRIRE</name>
<dbReference type="Proteomes" id="UP000050795">
    <property type="component" value="Unassembled WGS sequence"/>
</dbReference>
<evidence type="ECO:0000313" key="3">
    <source>
        <dbReference type="WBParaSite" id="TREG1_43800.2"/>
    </source>
</evidence>
<dbReference type="CDD" id="cd23794">
    <property type="entry name" value="UBCc_UBE2F_UBE2M"/>
    <property type="match status" value="1"/>
</dbReference>
<dbReference type="WBParaSite" id="TREG1_43800.2">
    <property type="protein sequence ID" value="TREG1_43800.2"/>
    <property type="gene ID" value="TREG1_43800"/>
</dbReference>
<dbReference type="InterPro" id="IPR000608">
    <property type="entry name" value="UBC"/>
</dbReference>
<organism evidence="2 3">
    <name type="scientific">Trichobilharzia regenti</name>
    <name type="common">Nasal bird schistosome</name>
    <dbReference type="NCBI Taxonomy" id="157069"/>
    <lineage>
        <taxon>Eukaryota</taxon>
        <taxon>Metazoa</taxon>
        <taxon>Spiralia</taxon>
        <taxon>Lophotrochozoa</taxon>
        <taxon>Platyhelminthes</taxon>
        <taxon>Trematoda</taxon>
        <taxon>Digenea</taxon>
        <taxon>Strigeidida</taxon>
        <taxon>Schistosomatoidea</taxon>
        <taxon>Schistosomatidae</taxon>
        <taxon>Trichobilharzia</taxon>
    </lineage>
</organism>
<dbReference type="Pfam" id="PF00179">
    <property type="entry name" value="UQ_con"/>
    <property type="match status" value="1"/>
</dbReference>
<feature type="domain" description="UBC core" evidence="1">
    <location>
        <begin position="1"/>
        <end position="154"/>
    </location>
</feature>
<evidence type="ECO:0000313" key="2">
    <source>
        <dbReference type="Proteomes" id="UP000050795"/>
    </source>
</evidence>
<sequence length="644" mass="74318">MNYRLLLKEIHDLISVCDEEFSGQVKLYIPDETQPYMIYFTVTPNKGLYEHASFEFSITVTPTYPNESPSVKCYTPIIHPNIDYTNLQDTVCVNLLFSWERCYRIKDVIHAIIFLFYEPNRDDCLNPSSLFNSEESYRESVKLFLKGGIVDGHYFPPNKSWCEWQKNSEMVEEINTLNVSQEIGEPYSPVNRQASHNSSQYCKEVYARSESSLSNCSSPNSEHTEYDQDMGLFFIEITIEKISSVTENEIQTFKGCNASRYFTIEFYPCTDLMVEKLVISRSWIPSFPLKEDGKLNLIQKSSQFNPRILRRVKSGSLLGGSVYENDSDNCEVEVEDDSGGEGEAEGDCLSLKEEEEGSVDSVKTASVNEVEEEFRLDSEDPYEYGLFVNSVSDSFFQSDRYHVDHSMKLFKAMKKPWWWIFFQTRWAPFVAPGRFYYIEERDVTEDTTYTSRGTCSHLRVELNRLSTKYKNCDNLFLVDSLALSPFSPILNRITRIPPSDIPHRCFKFCWRSIEWLSLTWAWFPPPNTKESEHLILPGAGLLTTMCWISNWIAYASRVELYHSCLGYSRRLSVLPMESMATCCLSPASLVCGHCPLLDGWPLWLLTHASRLMCSWMLSICVSLSDYLSQKSCSLHFVFDDSDEI</sequence>
<keyword evidence="2" id="KW-1185">Reference proteome</keyword>
<evidence type="ECO:0000259" key="1">
    <source>
        <dbReference type="PROSITE" id="PS50127"/>
    </source>
</evidence>
<reference evidence="2" key="1">
    <citation type="submission" date="2022-06" db="EMBL/GenBank/DDBJ databases">
        <authorList>
            <person name="Berger JAMES D."/>
            <person name="Berger JAMES D."/>
        </authorList>
    </citation>
    <scope>NUCLEOTIDE SEQUENCE [LARGE SCALE GENOMIC DNA]</scope>
</reference>
<protein>
    <recommendedName>
        <fullName evidence="1">UBC core domain-containing protein</fullName>
    </recommendedName>
</protein>
<accession>A0AA85JY55</accession>
<dbReference type="PANTHER" id="PTHR24068">
    <property type="entry name" value="UBIQUITIN-CONJUGATING ENZYME E2"/>
    <property type="match status" value="1"/>
</dbReference>